<sequence>MEISNLRHKIVVDDAATIRALATDERIDRRFVFWPPLNGLLLGRLLRNLSYQGTHFPHMTPKNDAARITRYTQLWEEFNTRAAAMANGAEELEPLAAWIRQETDGEPGILVQQVIGSVFKPDFCATAESWQAAIALREDATSKNLPKLFWWQLTGKANRAKKLLGTLLDDDIVAMHGVAVAAHNLVATLRQLRALYATGERLTPEEAVEQTLSAPPVVYRQALAAGAVAGCPYSRFTLFLLKLKDANKGQQAKDMVFMSGTWSRCPAERWIPAVISGIWVRAQLKSFR</sequence>
<proteinExistence type="predicted"/>
<evidence type="ECO:0000313" key="1">
    <source>
        <dbReference type="EMBL" id="WCT13244.1"/>
    </source>
</evidence>
<gene>
    <name evidence="1" type="ORF">PQO05_04780</name>
</gene>
<dbReference type="EMBL" id="CP117167">
    <property type="protein sequence ID" value="WCT13244.1"/>
    <property type="molecule type" value="Genomic_DNA"/>
</dbReference>
<dbReference type="RefSeq" id="WP_273631525.1">
    <property type="nucleotide sequence ID" value="NZ_CP117167.1"/>
</dbReference>
<name>A0ABY7T9T3_9SPHI</name>
<reference evidence="1 2" key="1">
    <citation type="submission" date="2023-02" db="EMBL/GenBank/DDBJ databases">
        <title>Genome sequence of Mucilaginibacter jinjuensis strain KACC 16571.</title>
        <authorList>
            <person name="Kim S."/>
            <person name="Heo J."/>
            <person name="Kwon S.-W."/>
        </authorList>
    </citation>
    <scope>NUCLEOTIDE SEQUENCE [LARGE SCALE GENOMIC DNA]</scope>
    <source>
        <strain evidence="1 2">KACC 16571</strain>
    </source>
</reference>
<protein>
    <submittedName>
        <fullName evidence="1">Uncharacterized protein</fullName>
    </submittedName>
</protein>
<dbReference type="Proteomes" id="UP001216139">
    <property type="component" value="Chromosome"/>
</dbReference>
<evidence type="ECO:0000313" key="2">
    <source>
        <dbReference type="Proteomes" id="UP001216139"/>
    </source>
</evidence>
<accession>A0ABY7T9T3</accession>
<keyword evidence="2" id="KW-1185">Reference proteome</keyword>
<organism evidence="1 2">
    <name type="scientific">Mucilaginibacter jinjuensis</name>
    <dbReference type="NCBI Taxonomy" id="1176721"/>
    <lineage>
        <taxon>Bacteria</taxon>
        <taxon>Pseudomonadati</taxon>
        <taxon>Bacteroidota</taxon>
        <taxon>Sphingobacteriia</taxon>
        <taxon>Sphingobacteriales</taxon>
        <taxon>Sphingobacteriaceae</taxon>
        <taxon>Mucilaginibacter</taxon>
    </lineage>
</organism>